<evidence type="ECO:0000256" key="1">
    <source>
        <dbReference type="SAM" id="MobiDB-lite"/>
    </source>
</evidence>
<protein>
    <submittedName>
        <fullName evidence="2">Uncharacterized protein</fullName>
    </submittedName>
</protein>
<gene>
    <name evidence="2" type="ORF">EZS28_013028</name>
</gene>
<comment type="caution">
    <text evidence="2">The sequence shown here is derived from an EMBL/GenBank/DDBJ whole genome shotgun (WGS) entry which is preliminary data.</text>
</comment>
<evidence type="ECO:0000313" key="3">
    <source>
        <dbReference type="Proteomes" id="UP000324800"/>
    </source>
</evidence>
<dbReference type="Proteomes" id="UP000324800">
    <property type="component" value="Unassembled WGS sequence"/>
</dbReference>
<reference evidence="2 3" key="1">
    <citation type="submission" date="2019-03" db="EMBL/GenBank/DDBJ databases">
        <title>Single cell metagenomics reveals metabolic interactions within the superorganism composed of flagellate Streblomastix strix and complex community of Bacteroidetes bacteria on its surface.</title>
        <authorList>
            <person name="Treitli S.C."/>
            <person name="Kolisko M."/>
            <person name="Husnik F."/>
            <person name="Keeling P."/>
            <person name="Hampl V."/>
        </authorList>
    </citation>
    <scope>NUCLEOTIDE SEQUENCE [LARGE SCALE GENOMIC DNA]</scope>
    <source>
        <strain evidence="2">ST1C</strain>
    </source>
</reference>
<accession>A0A5J4W9V8</accession>
<feature type="region of interest" description="Disordered" evidence="1">
    <location>
        <begin position="1"/>
        <end position="39"/>
    </location>
</feature>
<dbReference type="EMBL" id="SNRW01002879">
    <property type="protein sequence ID" value="KAA6391443.1"/>
    <property type="molecule type" value="Genomic_DNA"/>
</dbReference>
<organism evidence="2 3">
    <name type="scientific">Streblomastix strix</name>
    <dbReference type="NCBI Taxonomy" id="222440"/>
    <lineage>
        <taxon>Eukaryota</taxon>
        <taxon>Metamonada</taxon>
        <taxon>Preaxostyla</taxon>
        <taxon>Oxymonadida</taxon>
        <taxon>Streblomastigidae</taxon>
        <taxon>Streblomastix</taxon>
    </lineage>
</organism>
<sequence>GVKDPISGHGNECTSTDTTRSRSGEKPCGSTEWDVSDEG</sequence>
<dbReference type="AlphaFoldDB" id="A0A5J4W9V8"/>
<proteinExistence type="predicted"/>
<feature type="non-terminal residue" evidence="2">
    <location>
        <position position="1"/>
    </location>
</feature>
<name>A0A5J4W9V8_9EUKA</name>
<evidence type="ECO:0000313" key="2">
    <source>
        <dbReference type="EMBL" id="KAA6391443.1"/>
    </source>
</evidence>